<organism evidence="1 2">
    <name type="scientific">Methylomarinum roseum</name>
    <dbReference type="NCBI Taxonomy" id="3067653"/>
    <lineage>
        <taxon>Bacteria</taxon>
        <taxon>Pseudomonadati</taxon>
        <taxon>Pseudomonadota</taxon>
        <taxon>Gammaproteobacteria</taxon>
        <taxon>Methylococcales</taxon>
        <taxon>Methylococcaceae</taxon>
        <taxon>Methylomarinum</taxon>
    </lineage>
</organism>
<name>A0AAU7NPJ8_9GAMM</name>
<gene>
    <name evidence="1" type="ORF">Q9L42_010910</name>
</gene>
<reference evidence="1 2" key="1">
    <citation type="journal article" date="2024" name="Microbiology">
        <title>Methylomarinum rosea sp. nov., a novel halophilic methanotrophic bacterium from the hypersaline Lake Elton.</title>
        <authorList>
            <person name="Suleimanov R.Z."/>
            <person name="Oshkin I.Y."/>
            <person name="Danilova O.V."/>
            <person name="Suzina N.E."/>
            <person name="Dedysh S.N."/>
        </authorList>
    </citation>
    <scope>NUCLEOTIDE SEQUENCE [LARGE SCALE GENOMIC DNA]</scope>
    <source>
        <strain evidence="1 2">Ch1-1</strain>
    </source>
</reference>
<dbReference type="KEGG" id="mech:Q9L42_010910"/>
<accession>A0AAU7NPJ8</accession>
<dbReference type="AlphaFoldDB" id="A0AAU7NPJ8"/>
<evidence type="ECO:0000313" key="1">
    <source>
        <dbReference type="EMBL" id="XBS18886.1"/>
    </source>
</evidence>
<dbReference type="Proteomes" id="UP001225378">
    <property type="component" value="Chromosome"/>
</dbReference>
<keyword evidence="2" id="KW-1185">Reference proteome</keyword>
<dbReference type="EMBL" id="CP157743">
    <property type="protein sequence ID" value="XBS18886.1"/>
    <property type="molecule type" value="Genomic_DNA"/>
</dbReference>
<dbReference type="RefSeq" id="WP_305908386.1">
    <property type="nucleotide sequence ID" value="NZ_CP157743.1"/>
</dbReference>
<protein>
    <submittedName>
        <fullName evidence="1">Uncharacterized protein</fullName>
    </submittedName>
</protein>
<proteinExistence type="predicted"/>
<evidence type="ECO:0000313" key="2">
    <source>
        <dbReference type="Proteomes" id="UP001225378"/>
    </source>
</evidence>
<sequence>MEFKRSLTKLVSEYGNANIELWDFSLYSEYTATPIPNKGEDIRLRWFWEPAHYTAQLGDIMLEEFFGKDCVSDKLSVPLGVRLNDIVIEKHLNNQIKQRDLLLHNGKLALNKAM</sequence>